<dbReference type="Proteomes" id="UP000093267">
    <property type="component" value="Chromosome"/>
</dbReference>
<dbReference type="NCBIfam" id="NF011647">
    <property type="entry name" value="PRK15065.1"/>
    <property type="match status" value="1"/>
</dbReference>
<evidence type="ECO:0000313" key="12">
    <source>
        <dbReference type="Proteomes" id="UP000093267"/>
    </source>
</evidence>
<organism evidence="11 12">
    <name type="scientific">Secundilactobacillus paracollinoides</name>
    <dbReference type="NCBI Taxonomy" id="240427"/>
    <lineage>
        <taxon>Bacteria</taxon>
        <taxon>Bacillati</taxon>
        <taxon>Bacillota</taxon>
        <taxon>Bacilli</taxon>
        <taxon>Lactobacillales</taxon>
        <taxon>Lactobacillaceae</taxon>
        <taxon>Secundilactobacillus</taxon>
    </lineage>
</organism>
<evidence type="ECO:0000313" key="11">
    <source>
        <dbReference type="EMBL" id="ANZ67437.1"/>
    </source>
</evidence>
<feature type="compositionally biased region" description="Acidic residues" evidence="9">
    <location>
        <begin position="257"/>
        <end position="272"/>
    </location>
</feature>
<comment type="subcellular location">
    <subcellularLocation>
        <location evidence="1">Cell membrane</location>
        <topology evidence="1">Multi-pass membrane protein</topology>
    </subcellularLocation>
</comment>
<name>A0A1B2IZG7_9LACO</name>
<feature type="transmembrane region" description="Helical" evidence="10">
    <location>
        <begin position="137"/>
        <end position="160"/>
    </location>
</feature>
<proteinExistence type="predicted"/>
<dbReference type="InterPro" id="IPR004700">
    <property type="entry name" value="PTS_IIC_man"/>
</dbReference>
<protein>
    <submittedName>
        <fullName evidence="11">PTS mannose/fructose/sorbose transporter subunit IIC</fullName>
    </submittedName>
</protein>
<dbReference type="OrthoDB" id="7058816at2"/>
<evidence type="ECO:0000256" key="3">
    <source>
        <dbReference type="ARBA" id="ARBA00022475"/>
    </source>
</evidence>
<feature type="transmembrane region" description="Helical" evidence="10">
    <location>
        <begin position="207"/>
        <end position="237"/>
    </location>
</feature>
<keyword evidence="6 10" id="KW-0812">Transmembrane</keyword>
<evidence type="ECO:0000256" key="1">
    <source>
        <dbReference type="ARBA" id="ARBA00004651"/>
    </source>
</evidence>
<dbReference type="GO" id="GO:0009401">
    <property type="term" value="P:phosphoenolpyruvate-dependent sugar phosphotransferase system"/>
    <property type="evidence" value="ECO:0007669"/>
    <property type="project" value="UniProtKB-KW"/>
</dbReference>
<gene>
    <name evidence="11" type="ORF">AYR63_09970</name>
</gene>
<evidence type="ECO:0000256" key="2">
    <source>
        <dbReference type="ARBA" id="ARBA00022448"/>
    </source>
</evidence>
<evidence type="ECO:0000256" key="6">
    <source>
        <dbReference type="ARBA" id="ARBA00022692"/>
    </source>
</evidence>
<dbReference type="KEGG" id="lpd:AYR62_08405"/>
<dbReference type="PANTHER" id="PTHR32502">
    <property type="entry name" value="N-ACETYLGALACTOSAMINE PERMEASE II COMPONENT-RELATED"/>
    <property type="match status" value="1"/>
</dbReference>
<keyword evidence="12" id="KW-1185">Reference proteome</keyword>
<sequence length="272" mass="28267">MSTLVVISLLVISFLAGVEGILDEWGFHQPLVACTLIGIATGHIAAGVLLGGSLQLIALGWMNIGAAVSPDAALASVVSAFLVCGPAHVSNAMGIAIAVPVAVCGQAFTRIVRILVVRLVHIADHQVARGNIASVSWLHLTSLVLQGLRVAVPIGVVMLIPTHLIQAGLTAIPKVITNGLTVAAGFIVVVGYAMLINMMASKALWPFFFLGFALAAVKSLNMVALGLIGVCLALIYIQLTTQHHDSGHDGGTTAPDPLDDELDDLDQELEDL</sequence>
<feature type="transmembrane region" description="Helical" evidence="10">
    <location>
        <begin position="72"/>
        <end position="89"/>
    </location>
</feature>
<dbReference type="STRING" id="240427.AYR62_08405"/>
<evidence type="ECO:0000256" key="9">
    <source>
        <dbReference type="SAM" id="MobiDB-lite"/>
    </source>
</evidence>
<evidence type="ECO:0000256" key="4">
    <source>
        <dbReference type="ARBA" id="ARBA00022597"/>
    </source>
</evidence>
<keyword evidence="8 10" id="KW-0472">Membrane</keyword>
<accession>A0A1B2IZG7</accession>
<dbReference type="Pfam" id="PF03609">
    <property type="entry name" value="EII-Sor"/>
    <property type="match status" value="1"/>
</dbReference>
<dbReference type="InterPro" id="IPR050303">
    <property type="entry name" value="GatZ_KbaZ_carbometab"/>
</dbReference>
<reference evidence="11 12" key="1">
    <citation type="submission" date="2016-03" db="EMBL/GenBank/DDBJ databases">
        <title>Pediococcus and Lactobacillus from brewery environment - whole genome sequencing and assembly.</title>
        <authorList>
            <person name="Behr J."/>
            <person name="Geissler A.J."/>
            <person name="Vogel R.F."/>
        </authorList>
    </citation>
    <scope>NUCLEOTIDE SEQUENCE [LARGE SCALE GENOMIC DNA]</scope>
    <source>
        <strain evidence="11 12">TMW 1.1995</strain>
    </source>
</reference>
<dbReference type="PANTHER" id="PTHR32502:SF4">
    <property type="entry name" value="PTS SYSTEM MANNOSE-SPECIFIC EIIC COMPONENT"/>
    <property type="match status" value="1"/>
</dbReference>
<feature type="region of interest" description="Disordered" evidence="9">
    <location>
        <begin position="244"/>
        <end position="272"/>
    </location>
</feature>
<dbReference type="PROSITE" id="PS51106">
    <property type="entry name" value="PTS_EIIC_TYPE_4"/>
    <property type="match status" value="1"/>
</dbReference>
<dbReference type="GO" id="GO:0005886">
    <property type="term" value="C:plasma membrane"/>
    <property type="evidence" value="ECO:0007669"/>
    <property type="project" value="UniProtKB-SubCell"/>
</dbReference>
<feature type="transmembrane region" description="Helical" evidence="10">
    <location>
        <begin position="30"/>
        <end position="51"/>
    </location>
</feature>
<feature type="transmembrane region" description="Helical" evidence="10">
    <location>
        <begin position="175"/>
        <end position="195"/>
    </location>
</feature>
<keyword evidence="7 10" id="KW-1133">Transmembrane helix</keyword>
<evidence type="ECO:0000256" key="10">
    <source>
        <dbReference type="SAM" id="Phobius"/>
    </source>
</evidence>
<keyword evidence="4" id="KW-0762">Sugar transport</keyword>
<dbReference type="EMBL" id="CP014924">
    <property type="protein sequence ID" value="ANZ67437.1"/>
    <property type="molecule type" value="Genomic_DNA"/>
</dbReference>
<evidence type="ECO:0000256" key="7">
    <source>
        <dbReference type="ARBA" id="ARBA00022989"/>
    </source>
</evidence>
<dbReference type="RefSeq" id="WP_054711754.1">
    <property type="nucleotide sequence ID" value="NZ_CP014912.1"/>
</dbReference>
<keyword evidence="5" id="KW-0598">Phosphotransferase system</keyword>
<keyword evidence="3" id="KW-1003">Cell membrane</keyword>
<dbReference type="AlphaFoldDB" id="A0A1B2IZG7"/>
<evidence type="ECO:0000256" key="5">
    <source>
        <dbReference type="ARBA" id="ARBA00022683"/>
    </source>
</evidence>
<keyword evidence="2" id="KW-0813">Transport</keyword>
<feature type="transmembrane region" description="Helical" evidence="10">
    <location>
        <begin position="95"/>
        <end position="116"/>
    </location>
</feature>
<evidence type="ECO:0000256" key="8">
    <source>
        <dbReference type="ARBA" id="ARBA00023136"/>
    </source>
</evidence>